<dbReference type="InterPro" id="IPR014284">
    <property type="entry name" value="RNA_pol_sigma-70_dom"/>
</dbReference>
<dbReference type="InterPro" id="IPR014331">
    <property type="entry name" value="RNA_pol_sigma70_ECF_RHOBA"/>
</dbReference>
<feature type="domain" description="RNA polymerase sigma-70 region 2" evidence="5">
    <location>
        <begin position="15"/>
        <end position="80"/>
    </location>
</feature>
<gene>
    <name evidence="7" type="ORF">ACFSW8_04710</name>
</gene>
<dbReference type="SUPFAM" id="SSF88946">
    <property type="entry name" value="Sigma2 domain of RNA polymerase sigma factors"/>
    <property type="match status" value="1"/>
</dbReference>
<evidence type="ECO:0000259" key="6">
    <source>
        <dbReference type="Pfam" id="PF08281"/>
    </source>
</evidence>
<dbReference type="EMBL" id="JBHUJB010000021">
    <property type="protein sequence ID" value="MFD2158190.1"/>
    <property type="molecule type" value="Genomic_DNA"/>
</dbReference>
<keyword evidence="2" id="KW-0805">Transcription regulation</keyword>
<proteinExistence type="inferred from homology"/>
<dbReference type="InterPro" id="IPR007627">
    <property type="entry name" value="RNA_pol_sigma70_r2"/>
</dbReference>
<protein>
    <submittedName>
        <fullName evidence="7">Sigma-70 family RNA polymerase sigma factor</fullName>
    </submittedName>
</protein>
<dbReference type="SUPFAM" id="SSF88659">
    <property type="entry name" value="Sigma3 and sigma4 domains of RNA polymerase sigma factors"/>
    <property type="match status" value="1"/>
</dbReference>
<evidence type="ECO:0000256" key="4">
    <source>
        <dbReference type="ARBA" id="ARBA00023163"/>
    </source>
</evidence>
<dbReference type="Pfam" id="PF04542">
    <property type="entry name" value="Sigma70_r2"/>
    <property type="match status" value="1"/>
</dbReference>
<comment type="caution">
    <text evidence="7">The sequence shown here is derived from an EMBL/GenBank/DDBJ whole genome shotgun (WGS) entry which is preliminary data.</text>
</comment>
<sequence length="175" mass="20169">MEIPNTSNAFIESLTQHQLAIKAYVRSSIGHYLDSDDVIQKTNIVLWKKAEQWDPNTPFLPWALRVAHYEILAFYRDRSRSKLLFDEDVLEMLTYESSTHAESTSERVLALRSCLTSLKKDHQQILSARYAFNHSIAEIANGASRSEDSIKSLLLRVRKQLNRCITKKLKHSPLP</sequence>
<dbReference type="PANTHER" id="PTHR43133:SF51">
    <property type="entry name" value="RNA POLYMERASE SIGMA FACTOR"/>
    <property type="match status" value="1"/>
</dbReference>
<dbReference type="InterPro" id="IPR013249">
    <property type="entry name" value="RNA_pol_sigma70_r4_t2"/>
</dbReference>
<reference evidence="8" key="1">
    <citation type="journal article" date="2019" name="Int. J. Syst. Evol. Microbiol.">
        <title>The Global Catalogue of Microorganisms (GCM) 10K type strain sequencing project: providing services to taxonomists for standard genome sequencing and annotation.</title>
        <authorList>
            <consortium name="The Broad Institute Genomics Platform"/>
            <consortium name="The Broad Institute Genome Sequencing Center for Infectious Disease"/>
            <person name="Wu L."/>
            <person name="Ma J."/>
        </authorList>
    </citation>
    <scope>NUCLEOTIDE SEQUENCE [LARGE SCALE GENOMIC DNA]</scope>
    <source>
        <strain evidence="8">CCUG 57942</strain>
    </source>
</reference>
<dbReference type="InterPro" id="IPR013324">
    <property type="entry name" value="RNA_pol_sigma_r3/r4-like"/>
</dbReference>
<feature type="domain" description="RNA polymerase sigma factor 70 region 4 type 2" evidence="6">
    <location>
        <begin position="110"/>
        <end position="161"/>
    </location>
</feature>
<evidence type="ECO:0000256" key="3">
    <source>
        <dbReference type="ARBA" id="ARBA00023082"/>
    </source>
</evidence>
<dbReference type="Gene3D" id="1.10.10.10">
    <property type="entry name" value="Winged helix-like DNA-binding domain superfamily/Winged helix DNA-binding domain"/>
    <property type="match status" value="1"/>
</dbReference>
<evidence type="ECO:0000313" key="7">
    <source>
        <dbReference type="EMBL" id="MFD2158190.1"/>
    </source>
</evidence>
<name>A0ABW4Z882_9BACT</name>
<evidence type="ECO:0000256" key="2">
    <source>
        <dbReference type="ARBA" id="ARBA00023015"/>
    </source>
</evidence>
<evidence type="ECO:0000313" key="8">
    <source>
        <dbReference type="Proteomes" id="UP001597389"/>
    </source>
</evidence>
<keyword evidence="8" id="KW-1185">Reference proteome</keyword>
<dbReference type="InterPro" id="IPR039425">
    <property type="entry name" value="RNA_pol_sigma-70-like"/>
</dbReference>
<accession>A0ABW4Z882</accession>
<dbReference type="Gene3D" id="1.10.1740.10">
    <property type="match status" value="1"/>
</dbReference>
<dbReference type="Proteomes" id="UP001597389">
    <property type="component" value="Unassembled WGS sequence"/>
</dbReference>
<dbReference type="NCBIfam" id="TIGR02937">
    <property type="entry name" value="sigma70-ECF"/>
    <property type="match status" value="1"/>
</dbReference>
<dbReference type="InterPro" id="IPR036388">
    <property type="entry name" value="WH-like_DNA-bd_sf"/>
</dbReference>
<dbReference type="Pfam" id="PF08281">
    <property type="entry name" value="Sigma70_r4_2"/>
    <property type="match status" value="1"/>
</dbReference>
<dbReference type="PANTHER" id="PTHR43133">
    <property type="entry name" value="RNA POLYMERASE ECF-TYPE SIGMA FACTO"/>
    <property type="match status" value="1"/>
</dbReference>
<keyword evidence="4" id="KW-0804">Transcription</keyword>
<comment type="similarity">
    <text evidence="1">Belongs to the sigma-70 factor family. ECF subfamily.</text>
</comment>
<evidence type="ECO:0000256" key="1">
    <source>
        <dbReference type="ARBA" id="ARBA00010641"/>
    </source>
</evidence>
<dbReference type="InterPro" id="IPR013325">
    <property type="entry name" value="RNA_pol_sigma_r2"/>
</dbReference>
<keyword evidence="3" id="KW-0731">Sigma factor</keyword>
<dbReference type="NCBIfam" id="TIGR02989">
    <property type="entry name" value="Sig-70_gvs1"/>
    <property type="match status" value="1"/>
</dbReference>
<dbReference type="RefSeq" id="WP_377090351.1">
    <property type="nucleotide sequence ID" value="NZ_JBHSJL010000014.1"/>
</dbReference>
<organism evidence="7 8">
    <name type="scientific">Rubritalea tangerina</name>
    <dbReference type="NCBI Taxonomy" id="430798"/>
    <lineage>
        <taxon>Bacteria</taxon>
        <taxon>Pseudomonadati</taxon>
        <taxon>Verrucomicrobiota</taxon>
        <taxon>Verrucomicrobiia</taxon>
        <taxon>Verrucomicrobiales</taxon>
        <taxon>Rubritaleaceae</taxon>
        <taxon>Rubritalea</taxon>
    </lineage>
</organism>
<evidence type="ECO:0000259" key="5">
    <source>
        <dbReference type="Pfam" id="PF04542"/>
    </source>
</evidence>